<sequence>MTQDTTQDRDARNGVEPTGFTPRLVALDIDGTLVDGNGVMPDDVREAVGRIVAAGVPVVLATGRGWTSTDIIFEHLQLPPGWAVTANGAMVVRYPPLEVVSEERFDPADSIAKVSQAAPEAIIGVQEGLKWRVSRPFPDGELHGEVVIESLEELASRPVSRIVIRDPDSSEAVFNQMARSLGLHEVTYFIGWSAWLDIAPRGIDKAHGLQQVVDALGLTAGDVLALGDGDNDIEMLQWAGRGVAMGGTAEDVRAAADHVTGTFEDGGTAEEIGRWF</sequence>
<dbReference type="NCBIfam" id="TIGR01484">
    <property type="entry name" value="HAD-SF-IIB"/>
    <property type="match status" value="1"/>
</dbReference>
<dbReference type="EMBL" id="REFW01000001">
    <property type="protein sequence ID" value="RMB61246.1"/>
    <property type="molecule type" value="Genomic_DNA"/>
</dbReference>
<gene>
    <name evidence="1" type="ORF">EAX62_00805</name>
</gene>
<dbReference type="GO" id="GO:0016791">
    <property type="term" value="F:phosphatase activity"/>
    <property type="evidence" value="ECO:0007669"/>
    <property type="project" value="TreeGrafter"/>
</dbReference>
<dbReference type="GO" id="GO:0005829">
    <property type="term" value="C:cytosol"/>
    <property type="evidence" value="ECO:0007669"/>
    <property type="project" value="TreeGrafter"/>
</dbReference>
<organism evidence="1 2">
    <name type="scientific">Tessaracoccus antarcticus</name>
    <dbReference type="NCBI Taxonomy" id="2479848"/>
    <lineage>
        <taxon>Bacteria</taxon>
        <taxon>Bacillati</taxon>
        <taxon>Actinomycetota</taxon>
        <taxon>Actinomycetes</taxon>
        <taxon>Propionibacteriales</taxon>
        <taxon>Propionibacteriaceae</taxon>
        <taxon>Tessaracoccus</taxon>
    </lineage>
</organism>
<protein>
    <submittedName>
        <fullName evidence="1">HAD family phosphatase</fullName>
    </submittedName>
</protein>
<dbReference type="GO" id="GO:0000287">
    <property type="term" value="F:magnesium ion binding"/>
    <property type="evidence" value="ECO:0007669"/>
    <property type="project" value="TreeGrafter"/>
</dbReference>
<evidence type="ECO:0000313" key="2">
    <source>
        <dbReference type="Proteomes" id="UP000275256"/>
    </source>
</evidence>
<name>A0A3M0GV95_9ACTN</name>
<dbReference type="OrthoDB" id="3180855at2"/>
<reference evidence="1 2" key="1">
    <citation type="submission" date="2018-10" db="EMBL/GenBank/DDBJ databases">
        <title>Tessaracoccus antarcticuss sp. nov., isolated from sediment.</title>
        <authorList>
            <person name="Zhou L.Y."/>
            <person name="Du Z.J."/>
        </authorList>
    </citation>
    <scope>NUCLEOTIDE SEQUENCE [LARGE SCALE GENOMIC DNA]</scope>
    <source>
        <strain evidence="1 2">JDX10</strain>
    </source>
</reference>
<keyword evidence="2" id="KW-1185">Reference proteome</keyword>
<dbReference type="PANTHER" id="PTHR10000:SF8">
    <property type="entry name" value="HAD SUPERFAMILY HYDROLASE-LIKE, TYPE 3"/>
    <property type="match status" value="1"/>
</dbReference>
<dbReference type="Proteomes" id="UP000275256">
    <property type="component" value="Unassembled WGS sequence"/>
</dbReference>
<dbReference type="RefSeq" id="WP_121899792.1">
    <property type="nucleotide sequence ID" value="NZ_REFW01000001.1"/>
</dbReference>
<dbReference type="Pfam" id="PF08282">
    <property type="entry name" value="Hydrolase_3"/>
    <property type="match status" value="1"/>
</dbReference>
<evidence type="ECO:0000313" key="1">
    <source>
        <dbReference type="EMBL" id="RMB61246.1"/>
    </source>
</evidence>
<dbReference type="InterPro" id="IPR006379">
    <property type="entry name" value="HAD-SF_hydro_IIB"/>
</dbReference>
<dbReference type="AlphaFoldDB" id="A0A3M0GV95"/>
<proteinExistence type="predicted"/>
<dbReference type="Gene3D" id="3.30.1240.10">
    <property type="match status" value="1"/>
</dbReference>
<dbReference type="SUPFAM" id="SSF56784">
    <property type="entry name" value="HAD-like"/>
    <property type="match status" value="1"/>
</dbReference>
<dbReference type="PANTHER" id="PTHR10000">
    <property type="entry name" value="PHOSPHOSERINE PHOSPHATASE"/>
    <property type="match status" value="1"/>
</dbReference>
<dbReference type="InterPro" id="IPR023214">
    <property type="entry name" value="HAD_sf"/>
</dbReference>
<dbReference type="Gene3D" id="3.40.50.1000">
    <property type="entry name" value="HAD superfamily/HAD-like"/>
    <property type="match status" value="1"/>
</dbReference>
<accession>A0A3M0GV95</accession>
<dbReference type="InterPro" id="IPR036412">
    <property type="entry name" value="HAD-like_sf"/>
</dbReference>
<comment type="caution">
    <text evidence="1">The sequence shown here is derived from an EMBL/GenBank/DDBJ whole genome shotgun (WGS) entry which is preliminary data.</text>
</comment>